<gene>
    <name evidence="1" type="ORF">CferDRAFT_2144</name>
</gene>
<reference evidence="1 2" key="1">
    <citation type="submission" date="2006-07" db="EMBL/GenBank/DDBJ databases">
        <title>Annotation of the draft genome assembly of Chlorobium ferroxidans DSM 13031.</title>
        <authorList>
            <consortium name="US DOE Joint Genome Institute (JGI-ORNL)"/>
            <person name="Larimer F."/>
            <person name="Land M."/>
            <person name="Hauser L."/>
        </authorList>
    </citation>
    <scope>NUCLEOTIDE SEQUENCE [LARGE SCALE GENOMIC DNA]</scope>
    <source>
        <strain evidence="1 2">DSM 13031</strain>
    </source>
</reference>
<evidence type="ECO:0008006" key="3">
    <source>
        <dbReference type="Google" id="ProtNLM"/>
    </source>
</evidence>
<keyword evidence="2" id="KW-1185">Reference proteome</keyword>
<protein>
    <recommendedName>
        <fullName evidence="3">DUF2442 domain-containing protein</fullName>
    </recommendedName>
</protein>
<comment type="caution">
    <text evidence="1">The sequence shown here is derived from an EMBL/GenBank/DDBJ whole genome shotgun (WGS) entry which is preliminary data.</text>
</comment>
<name>Q0YUX7_9CHLB</name>
<dbReference type="Gene3D" id="3.30.2020.40">
    <property type="entry name" value="Uncharacterised protein PF10387, DUF2442"/>
    <property type="match status" value="1"/>
</dbReference>
<sequence length="101" mass="11273">MTFNPAKHHDIGNIEFDEDFFEISIDGEIRRFDLQKISPALHQANETEKQTFEVSPSGYGIHWPLLDEDISIDALLGIVSAPSGERKTGYIATPMSEGLPK</sequence>
<evidence type="ECO:0000313" key="1">
    <source>
        <dbReference type="EMBL" id="EAT60137.1"/>
    </source>
</evidence>
<evidence type="ECO:0000313" key="2">
    <source>
        <dbReference type="Proteomes" id="UP000004162"/>
    </source>
</evidence>
<dbReference type="InterPro" id="IPR018841">
    <property type="entry name" value="DUF2442"/>
</dbReference>
<reference evidence="1 2" key="2">
    <citation type="submission" date="2006-07" db="EMBL/GenBank/DDBJ databases">
        <title>Sequencing of the draft genome and assembly of Chlorobium ferroxidans DSM 13031.</title>
        <authorList>
            <consortium name="US DOE Joint Genome Institute (JGI-PGF)"/>
            <person name="Copeland A."/>
            <person name="Lucas S."/>
            <person name="Lapidus A."/>
            <person name="Barry K."/>
            <person name="Glavina del Rio T."/>
            <person name="Dalin E."/>
            <person name="Tice H."/>
            <person name="Bruce D."/>
            <person name="Pitluck S."/>
            <person name="Richardson P."/>
        </authorList>
    </citation>
    <scope>NUCLEOTIDE SEQUENCE [LARGE SCALE GENOMIC DNA]</scope>
    <source>
        <strain evidence="1 2">DSM 13031</strain>
    </source>
</reference>
<dbReference type="AlphaFoldDB" id="Q0YUX7"/>
<dbReference type="Pfam" id="PF10387">
    <property type="entry name" value="DUF2442"/>
    <property type="match status" value="1"/>
</dbReference>
<organism evidence="1 2">
    <name type="scientific">Chlorobium ferrooxidans DSM 13031</name>
    <dbReference type="NCBI Taxonomy" id="377431"/>
    <lineage>
        <taxon>Bacteria</taxon>
        <taxon>Pseudomonadati</taxon>
        <taxon>Chlorobiota</taxon>
        <taxon>Chlorobiia</taxon>
        <taxon>Chlorobiales</taxon>
        <taxon>Chlorobiaceae</taxon>
        <taxon>Chlorobium/Pelodictyon group</taxon>
        <taxon>Chlorobium</taxon>
    </lineage>
</organism>
<dbReference type="EMBL" id="AASE01000001">
    <property type="protein sequence ID" value="EAT60137.1"/>
    <property type="molecule type" value="Genomic_DNA"/>
</dbReference>
<proteinExistence type="predicted"/>
<dbReference type="Proteomes" id="UP000004162">
    <property type="component" value="Unassembled WGS sequence"/>
</dbReference>
<accession>Q0YUX7</accession>